<reference evidence="2 3" key="1">
    <citation type="submission" date="2017-11" db="EMBL/GenBank/DDBJ databases">
        <title>De-novo sequencing of pomegranate (Punica granatum L.) genome.</title>
        <authorList>
            <person name="Akparov Z."/>
            <person name="Amiraslanov A."/>
            <person name="Hajiyeva S."/>
            <person name="Abbasov M."/>
            <person name="Kaur K."/>
            <person name="Hamwieh A."/>
            <person name="Solovyev V."/>
            <person name="Salamov A."/>
            <person name="Braich B."/>
            <person name="Kosarev P."/>
            <person name="Mahmoud A."/>
            <person name="Hajiyev E."/>
            <person name="Babayeva S."/>
            <person name="Izzatullayeva V."/>
            <person name="Mammadov A."/>
            <person name="Mammadov A."/>
            <person name="Sharifova S."/>
            <person name="Ojaghi J."/>
            <person name="Eynullazada K."/>
            <person name="Bayramov B."/>
            <person name="Abdulazimova A."/>
            <person name="Shahmuradov I."/>
        </authorList>
    </citation>
    <scope>NUCLEOTIDE SEQUENCE [LARGE SCALE GENOMIC DNA]</scope>
    <source>
        <strain evidence="3">cv. AG2017</strain>
        <tissue evidence="2">Leaf</tissue>
    </source>
</reference>
<evidence type="ECO:0000313" key="2">
    <source>
        <dbReference type="EMBL" id="PKI46091.1"/>
    </source>
</evidence>
<evidence type="ECO:0000256" key="1">
    <source>
        <dbReference type="ARBA" id="ARBA00022963"/>
    </source>
</evidence>
<protein>
    <submittedName>
        <fullName evidence="2">Uncharacterized protein</fullName>
    </submittedName>
</protein>
<gene>
    <name evidence="2" type="ORF">CRG98_033486</name>
</gene>
<keyword evidence="1" id="KW-0442">Lipid degradation</keyword>
<dbReference type="GO" id="GO:0047372">
    <property type="term" value="F:monoacylglycerol lipase activity"/>
    <property type="evidence" value="ECO:0007669"/>
    <property type="project" value="TreeGrafter"/>
</dbReference>
<proteinExistence type="predicted"/>
<organism evidence="2 3">
    <name type="scientific">Punica granatum</name>
    <name type="common">Pomegranate</name>
    <dbReference type="NCBI Taxonomy" id="22663"/>
    <lineage>
        <taxon>Eukaryota</taxon>
        <taxon>Viridiplantae</taxon>
        <taxon>Streptophyta</taxon>
        <taxon>Embryophyta</taxon>
        <taxon>Tracheophyta</taxon>
        <taxon>Spermatophyta</taxon>
        <taxon>Magnoliopsida</taxon>
        <taxon>eudicotyledons</taxon>
        <taxon>Gunneridae</taxon>
        <taxon>Pentapetalae</taxon>
        <taxon>rosids</taxon>
        <taxon>malvids</taxon>
        <taxon>Myrtales</taxon>
        <taxon>Lythraceae</taxon>
        <taxon>Punica</taxon>
    </lineage>
</organism>
<dbReference type="STRING" id="22663.A0A2I0IQ01"/>
<name>A0A2I0IQ01_PUNGR</name>
<dbReference type="Gene3D" id="3.40.1090.10">
    <property type="entry name" value="Cytosolic phospholipase A2 catalytic domain"/>
    <property type="match status" value="1"/>
</dbReference>
<keyword evidence="1" id="KW-0443">Lipid metabolism</keyword>
<comment type="caution">
    <text evidence="2">The sequence shown here is derived from an EMBL/GenBank/DDBJ whole genome shotgun (WGS) entry which is preliminary data.</text>
</comment>
<dbReference type="SUPFAM" id="SSF52151">
    <property type="entry name" value="FabD/lysophospholipase-like"/>
    <property type="match status" value="1"/>
</dbReference>
<sequence length="108" mass="12238">MVDFHLASVFHALHLEDNYLRIQDDALSGDLASVDVATKENLDDLVKTGEALLKKRVSRVNLDTGRLETENQETNEEALRRFAKVLSHERQLRLVRSPHGHAVLPKKS</sequence>
<dbReference type="AlphaFoldDB" id="A0A2I0IQ01"/>
<dbReference type="GO" id="GO:0004620">
    <property type="term" value="F:phospholipase activity"/>
    <property type="evidence" value="ECO:0007669"/>
    <property type="project" value="TreeGrafter"/>
</dbReference>
<dbReference type="PANTHER" id="PTHR32176">
    <property type="entry name" value="XYLOSE ISOMERASE"/>
    <property type="match status" value="1"/>
</dbReference>
<keyword evidence="3" id="KW-1185">Reference proteome</keyword>
<accession>A0A2I0IQ01</accession>
<dbReference type="InterPro" id="IPR016035">
    <property type="entry name" value="Acyl_Trfase/lysoPLipase"/>
</dbReference>
<dbReference type="GO" id="GO:0016042">
    <property type="term" value="P:lipid catabolic process"/>
    <property type="evidence" value="ECO:0007669"/>
    <property type="project" value="UniProtKB-KW"/>
</dbReference>
<evidence type="ECO:0000313" key="3">
    <source>
        <dbReference type="Proteomes" id="UP000233551"/>
    </source>
</evidence>
<dbReference type="PANTHER" id="PTHR32176:SF120">
    <property type="entry name" value="PATATIN"/>
    <property type="match status" value="1"/>
</dbReference>
<dbReference type="Proteomes" id="UP000233551">
    <property type="component" value="Unassembled WGS sequence"/>
</dbReference>
<dbReference type="EMBL" id="PGOL01002673">
    <property type="protein sequence ID" value="PKI46091.1"/>
    <property type="molecule type" value="Genomic_DNA"/>
</dbReference>